<dbReference type="OrthoDB" id="444631at2759"/>
<evidence type="ECO:0000313" key="9">
    <source>
        <dbReference type="Proteomes" id="UP000054549"/>
    </source>
</evidence>
<dbReference type="STRING" id="946122.A0A0C2WT70"/>
<keyword evidence="9" id="KW-1185">Reference proteome</keyword>
<feature type="transmembrane region" description="Helical" evidence="6">
    <location>
        <begin position="141"/>
        <end position="166"/>
    </location>
</feature>
<keyword evidence="3 6" id="KW-1133">Transmembrane helix</keyword>
<feature type="transmembrane region" description="Helical" evidence="6">
    <location>
        <begin position="178"/>
        <end position="200"/>
    </location>
</feature>
<dbReference type="InterPro" id="IPR049326">
    <property type="entry name" value="Rhodopsin_dom_fungi"/>
</dbReference>
<protein>
    <recommendedName>
        <fullName evidence="7">Rhodopsin domain-containing protein</fullName>
    </recommendedName>
</protein>
<feature type="transmembrane region" description="Helical" evidence="6">
    <location>
        <begin position="41"/>
        <end position="61"/>
    </location>
</feature>
<name>A0A0C2WT70_AMAMK</name>
<feature type="transmembrane region" description="Helical" evidence="6">
    <location>
        <begin position="67"/>
        <end position="89"/>
    </location>
</feature>
<proteinExistence type="inferred from homology"/>
<dbReference type="PANTHER" id="PTHR33048">
    <property type="entry name" value="PTH11-LIKE INTEGRAL MEMBRANE PROTEIN (AFU_ORTHOLOGUE AFUA_5G11245)"/>
    <property type="match status" value="1"/>
</dbReference>
<dbReference type="InterPro" id="IPR052337">
    <property type="entry name" value="SAT4-like"/>
</dbReference>
<feature type="transmembrane region" description="Helical" evidence="6">
    <location>
        <begin position="12"/>
        <end position="29"/>
    </location>
</feature>
<sequence>MPRQLREIEVITLIFAIPAVLSVVTRVGLRRKRLWADDIWALVSLLALVVQIVGVFIYTPIGAIRYYMMAITFYVVIWTARLSLLFSIIRIDPHKTRRKCLYVLAALYVIACLLLITQLLYLCQHESQWKTMPTPQCHLTLAVGIAQLTTDILADGTLLVAPMLLFRELHDRRMRLRLSAIFSTCVITTIVSIVHASLVLSNAGPAVAYAGVVEDCTSLIVCNIPVIATAIVRQHTQFSFNKRTTFVISTIAFGRRGRGSNPNENATFGSSLGTESALSNKEALTSKLGENVSTFDNSTSKGDIP</sequence>
<evidence type="ECO:0000256" key="5">
    <source>
        <dbReference type="ARBA" id="ARBA00038359"/>
    </source>
</evidence>
<reference evidence="8 9" key="1">
    <citation type="submission" date="2014-04" db="EMBL/GenBank/DDBJ databases">
        <title>Evolutionary Origins and Diversification of the Mycorrhizal Mutualists.</title>
        <authorList>
            <consortium name="DOE Joint Genome Institute"/>
            <consortium name="Mycorrhizal Genomics Consortium"/>
            <person name="Kohler A."/>
            <person name="Kuo A."/>
            <person name="Nagy L.G."/>
            <person name="Floudas D."/>
            <person name="Copeland A."/>
            <person name="Barry K.W."/>
            <person name="Cichocki N."/>
            <person name="Veneault-Fourrey C."/>
            <person name="LaButti K."/>
            <person name="Lindquist E.A."/>
            <person name="Lipzen A."/>
            <person name="Lundell T."/>
            <person name="Morin E."/>
            <person name="Murat C."/>
            <person name="Riley R."/>
            <person name="Ohm R."/>
            <person name="Sun H."/>
            <person name="Tunlid A."/>
            <person name="Henrissat B."/>
            <person name="Grigoriev I.V."/>
            <person name="Hibbett D.S."/>
            <person name="Martin F."/>
        </authorList>
    </citation>
    <scope>NUCLEOTIDE SEQUENCE [LARGE SCALE GENOMIC DNA]</scope>
    <source>
        <strain evidence="8 9">Koide BX008</strain>
    </source>
</reference>
<dbReference type="HOGENOM" id="CLU_052841_1_1_1"/>
<dbReference type="PANTHER" id="PTHR33048:SF47">
    <property type="entry name" value="INTEGRAL MEMBRANE PROTEIN-RELATED"/>
    <property type="match status" value="1"/>
</dbReference>
<dbReference type="Pfam" id="PF20684">
    <property type="entry name" value="Fung_rhodopsin"/>
    <property type="match status" value="1"/>
</dbReference>
<dbReference type="InParanoid" id="A0A0C2WT70"/>
<evidence type="ECO:0000256" key="6">
    <source>
        <dbReference type="SAM" id="Phobius"/>
    </source>
</evidence>
<evidence type="ECO:0000256" key="2">
    <source>
        <dbReference type="ARBA" id="ARBA00022692"/>
    </source>
</evidence>
<gene>
    <name evidence="8" type="ORF">M378DRAFT_962454</name>
</gene>
<feature type="transmembrane region" description="Helical" evidence="6">
    <location>
        <begin position="206"/>
        <end position="232"/>
    </location>
</feature>
<evidence type="ECO:0000259" key="7">
    <source>
        <dbReference type="Pfam" id="PF20684"/>
    </source>
</evidence>
<keyword evidence="2 6" id="KW-0812">Transmembrane</keyword>
<comment type="similarity">
    <text evidence="5">Belongs to the SAT4 family.</text>
</comment>
<organism evidence="8 9">
    <name type="scientific">Amanita muscaria (strain Koide BX008)</name>
    <dbReference type="NCBI Taxonomy" id="946122"/>
    <lineage>
        <taxon>Eukaryota</taxon>
        <taxon>Fungi</taxon>
        <taxon>Dikarya</taxon>
        <taxon>Basidiomycota</taxon>
        <taxon>Agaricomycotina</taxon>
        <taxon>Agaricomycetes</taxon>
        <taxon>Agaricomycetidae</taxon>
        <taxon>Agaricales</taxon>
        <taxon>Pluteineae</taxon>
        <taxon>Amanitaceae</taxon>
        <taxon>Amanita</taxon>
    </lineage>
</organism>
<evidence type="ECO:0000313" key="8">
    <source>
        <dbReference type="EMBL" id="KIL59946.1"/>
    </source>
</evidence>
<evidence type="ECO:0000256" key="3">
    <source>
        <dbReference type="ARBA" id="ARBA00022989"/>
    </source>
</evidence>
<feature type="domain" description="Rhodopsin" evidence="7">
    <location>
        <begin position="24"/>
        <end position="230"/>
    </location>
</feature>
<comment type="subcellular location">
    <subcellularLocation>
        <location evidence="1">Membrane</location>
        <topology evidence="1">Multi-pass membrane protein</topology>
    </subcellularLocation>
</comment>
<evidence type="ECO:0000256" key="4">
    <source>
        <dbReference type="ARBA" id="ARBA00023136"/>
    </source>
</evidence>
<keyword evidence="4 6" id="KW-0472">Membrane</keyword>
<dbReference type="EMBL" id="KN818307">
    <property type="protein sequence ID" value="KIL59946.1"/>
    <property type="molecule type" value="Genomic_DNA"/>
</dbReference>
<accession>A0A0C2WT70</accession>
<dbReference type="Proteomes" id="UP000054549">
    <property type="component" value="Unassembled WGS sequence"/>
</dbReference>
<feature type="transmembrane region" description="Helical" evidence="6">
    <location>
        <begin position="101"/>
        <end position="121"/>
    </location>
</feature>
<evidence type="ECO:0000256" key="1">
    <source>
        <dbReference type="ARBA" id="ARBA00004141"/>
    </source>
</evidence>
<dbReference type="AlphaFoldDB" id="A0A0C2WT70"/>
<dbReference type="GO" id="GO:0016020">
    <property type="term" value="C:membrane"/>
    <property type="evidence" value="ECO:0007669"/>
    <property type="project" value="UniProtKB-SubCell"/>
</dbReference>